<dbReference type="FunFam" id="2.60.40.1120:FF:000003">
    <property type="entry name" value="Outer membrane protein Omp121"/>
    <property type="match status" value="1"/>
</dbReference>
<evidence type="ECO:0000256" key="3">
    <source>
        <dbReference type="ARBA" id="ARBA00022452"/>
    </source>
</evidence>
<dbReference type="Pfam" id="PF13715">
    <property type="entry name" value="CarbopepD_reg_2"/>
    <property type="match status" value="1"/>
</dbReference>
<dbReference type="Gene3D" id="2.40.170.20">
    <property type="entry name" value="TonB-dependent receptor, beta-barrel domain"/>
    <property type="match status" value="1"/>
</dbReference>
<dbReference type="Gene3D" id="2.170.130.10">
    <property type="entry name" value="TonB-dependent receptor, plug domain"/>
    <property type="match status" value="1"/>
</dbReference>
<evidence type="ECO:0000259" key="9">
    <source>
        <dbReference type="Pfam" id="PF07715"/>
    </source>
</evidence>
<gene>
    <name evidence="10" type="ORF">RNZ46_09115</name>
</gene>
<dbReference type="Gene3D" id="2.60.40.1120">
    <property type="entry name" value="Carboxypeptidase-like, regulatory domain"/>
    <property type="match status" value="1"/>
</dbReference>
<dbReference type="Pfam" id="PF07715">
    <property type="entry name" value="Plug"/>
    <property type="match status" value="1"/>
</dbReference>
<evidence type="ECO:0000313" key="11">
    <source>
        <dbReference type="Proteomes" id="UP001302486"/>
    </source>
</evidence>
<dbReference type="PROSITE" id="PS52016">
    <property type="entry name" value="TONB_DEPENDENT_REC_3"/>
    <property type="match status" value="1"/>
</dbReference>
<dbReference type="InterPro" id="IPR008969">
    <property type="entry name" value="CarboxyPept-like_regulatory"/>
</dbReference>
<dbReference type="GO" id="GO:0009279">
    <property type="term" value="C:cell outer membrane"/>
    <property type="evidence" value="ECO:0007669"/>
    <property type="project" value="UniProtKB-SubCell"/>
</dbReference>
<proteinExistence type="inferred from homology"/>
<keyword evidence="2 7" id="KW-0813">Transport</keyword>
<keyword evidence="11" id="KW-1185">Reference proteome</keyword>
<sequence>MKKKFSGLLTLLLAFVVQLSFAQEKTVSGTITDSSGLPLPGATVLIKGTTSGTSSDFDGNYSIKANQGATLVISFIGYTAKEVVVGESNTINVQLIDDATSLDEVVVTAFGIKRNAKDLGYAVSQVESEEILENSEPDLLRSLSGKVAGVNVNFSNGVAGASNQISIRGQTTIGGASQPLFIVDGIAYDNSQITTSSQTTGGGAYESGISSLDPNSIESVSVLKSAAAAALYGSRATNGVIVITTKSGASLSGSANNKLSINVSSGTYFEEIANLPEYQNKYGQGTQFNFNAGSNGSWGPAFDTLATIPVWNSWVTAFPDVYGPGLIETLPYVAQPNNVKDLFKTGIVLDNSITASSRNENGSFSVTLSDLQQQGYIPFNTYDRTSFSAGGNFKLPNKITVGGSLSYSDTQQVGGFFGNNQFAGSSASFARTLWLGRTWDLSIPYTNPLTGGSVIPNTGWDHPLWSWENDQVTTNSNRIVTNLSIGVPINDHISASFKVGYNKYDLERKEIRHPQSIASALTGGTITLDSATIEDLESTFLLNFDYTLTDDLDLSVITGFNTYQNSFTRDVNLGTTFISPDIYTLANTVTVSNQNSLFLPTSVGFLRKRNVGVFADVTLAYKDFLFLNGTGRNDWSSSLPVDNRSYFYPSASLSLIVTEALKLDSNVLTFAKLRGGWASVGNDAGAEFLSTTFALGIPFASIPVIGNRTGLGDQSITPEFTDEIEIGADLEFFKRRIALDFTWYKKTTTDLISPVSVPRSSGFTSFNTNIGEMTNTGVEIGLTLVPIQTENFKWNIFTTFTKNTNEVTELVEGLERIRLDGNQIAYAIKGQPFGVFFGTKHLRDNEGNYIIDQSTGWIFQDPVSDIIGDPTPDFKMGFINTFKYKNWSFRAQFDWREGGDIQSVSIGSLLGRGVTKDTEDRERTHIIPGFYGDVNGNYTLDNNGNRIPNTTQIDTNDLYFTGGGPSNTWGINSTDQGTVYDGTVYRLRELNLTYDVPSKWLEKTPFGKVSLSAFGNNLWYFAPNVPRYTNYDPEITSFGSSRVQGIENSSAPTSKRYGFKINLTF</sequence>
<dbReference type="InterPro" id="IPR039426">
    <property type="entry name" value="TonB-dep_rcpt-like"/>
</dbReference>
<evidence type="ECO:0000256" key="1">
    <source>
        <dbReference type="ARBA" id="ARBA00004571"/>
    </source>
</evidence>
<dbReference type="InterPro" id="IPR012910">
    <property type="entry name" value="Plug_dom"/>
</dbReference>
<evidence type="ECO:0000256" key="8">
    <source>
        <dbReference type="SAM" id="SignalP"/>
    </source>
</evidence>
<evidence type="ECO:0000256" key="4">
    <source>
        <dbReference type="ARBA" id="ARBA00022692"/>
    </source>
</evidence>
<dbReference type="SUPFAM" id="SSF49464">
    <property type="entry name" value="Carboxypeptidase regulatory domain-like"/>
    <property type="match status" value="1"/>
</dbReference>
<keyword evidence="5 7" id="KW-0472">Membrane</keyword>
<keyword evidence="4 7" id="KW-0812">Transmembrane</keyword>
<dbReference type="EMBL" id="CP136521">
    <property type="protein sequence ID" value="WOD42155.1"/>
    <property type="molecule type" value="Genomic_DNA"/>
</dbReference>
<protein>
    <submittedName>
        <fullName evidence="10">SusC/RagA family TonB-linked outer membrane protein</fullName>
    </submittedName>
</protein>
<feature type="chain" id="PRO_5041669121" evidence="8">
    <location>
        <begin position="23"/>
        <end position="1065"/>
    </location>
</feature>
<dbReference type="InterPro" id="IPR023996">
    <property type="entry name" value="TonB-dep_OMP_SusC/RagA"/>
</dbReference>
<dbReference type="KEGG" id="hws:RNZ46_09115"/>
<organism evidence="10 11">
    <name type="scientific">Hwangdonia lutea</name>
    <dbReference type="NCBI Taxonomy" id="3075823"/>
    <lineage>
        <taxon>Bacteria</taxon>
        <taxon>Pseudomonadati</taxon>
        <taxon>Bacteroidota</taxon>
        <taxon>Flavobacteriia</taxon>
        <taxon>Flavobacteriales</taxon>
        <taxon>Flavobacteriaceae</taxon>
        <taxon>Hwangdonia</taxon>
    </lineage>
</organism>
<name>A0AA97EK74_9FLAO</name>
<evidence type="ECO:0000256" key="6">
    <source>
        <dbReference type="ARBA" id="ARBA00023237"/>
    </source>
</evidence>
<comment type="subcellular location">
    <subcellularLocation>
        <location evidence="1 7">Cell outer membrane</location>
        <topology evidence="1 7">Multi-pass membrane protein</topology>
    </subcellularLocation>
</comment>
<dbReference type="NCBIfam" id="TIGR04057">
    <property type="entry name" value="SusC_RagA_signa"/>
    <property type="match status" value="1"/>
</dbReference>
<keyword evidence="8" id="KW-0732">Signal</keyword>
<dbReference type="InterPro" id="IPR023997">
    <property type="entry name" value="TonB-dep_OMP_SusC/RagA_CS"/>
</dbReference>
<keyword evidence="6 7" id="KW-0998">Cell outer membrane</keyword>
<dbReference type="Proteomes" id="UP001302486">
    <property type="component" value="Chromosome"/>
</dbReference>
<evidence type="ECO:0000256" key="2">
    <source>
        <dbReference type="ARBA" id="ARBA00022448"/>
    </source>
</evidence>
<dbReference type="RefSeq" id="WP_316981900.1">
    <property type="nucleotide sequence ID" value="NZ_CP136521.1"/>
</dbReference>
<reference evidence="11" key="1">
    <citation type="submission" date="2024-06" db="EMBL/GenBank/DDBJ databases">
        <title>Hwangdonia haimaensis gen. nov., sp. nov., a member of the family Flavobacteriaceae isolated from the haima cold seep.</title>
        <authorList>
            <person name="Li J."/>
        </authorList>
    </citation>
    <scope>NUCLEOTIDE SEQUENCE [LARGE SCALE GENOMIC DNA]</scope>
    <source>
        <strain evidence="11">SCSIO 19198</strain>
    </source>
</reference>
<accession>A0AA97EK74</accession>
<evidence type="ECO:0000313" key="10">
    <source>
        <dbReference type="EMBL" id="WOD42155.1"/>
    </source>
</evidence>
<evidence type="ECO:0000256" key="5">
    <source>
        <dbReference type="ARBA" id="ARBA00023136"/>
    </source>
</evidence>
<comment type="similarity">
    <text evidence="7">Belongs to the TonB-dependent receptor family.</text>
</comment>
<dbReference type="NCBIfam" id="TIGR04056">
    <property type="entry name" value="OMP_RagA_SusC"/>
    <property type="match status" value="1"/>
</dbReference>
<dbReference type="SUPFAM" id="SSF56935">
    <property type="entry name" value="Porins"/>
    <property type="match status" value="1"/>
</dbReference>
<keyword evidence="3 7" id="KW-1134">Transmembrane beta strand</keyword>
<feature type="signal peptide" evidence="8">
    <location>
        <begin position="1"/>
        <end position="22"/>
    </location>
</feature>
<evidence type="ECO:0000256" key="7">
    <source>
        <dbReference type="PROSITE-ProRule" id="PRU01360"/>
    </source>
</evidence>
<dbReference type="InterPro" id="IPR037066">
    <property type="entry name" value="Plug_dom_sf"/>
</dbReference>
<feature type="domain" description="TonB-dependent receptor plug" evidence="9">
    <location>
        <begin position="117"/>
        <end position="240"/>
    </location>
</feature>
<dbReference type="InterPro" id="IPR036942">
    <property type="entry name" value="Beta-barrel_TonB_sf"/>
</dbReference>
<dbReference type="AlphaFoldDB" id="A0AA97EK74"/>